<protein>
    <submittedName>
        <fullName evidence="1">Helix-turn-helix domain-containing protein</fullName>
    </submittedName>
</protein>
<dbReference type="OrthoDB" id="10985at2157"/>
<reference evidence="1 2" key="1">
    <citation type="submission" date="2016-10" db="EMBL/GenBank/DDBJ databases">
        <authorList>
            <person name="de Groot N.N."/>
        </authorList>
    </citation>
    <scope>NUCLEOTIDE SEQUENCE [LARGE SCALE GENOMIC DNA]</scope>
    <source>
        <strain evidence="1 2">IBRC-M10015</strain>
    </source>
</reference>
<keyword evidence="2" id="KW-1185">Reference proteome</keyword>
<dbReference type="EMBL" id="FNFC01000007">
    <property type="protein sequence ID" value="SDJ68789.1"/>
    <property type="molecule type" value="Genomic_DNA"/>
</dbReference>
<proteinExistence type="predicted"/>
<dbReference type="Proteomes" id="UP000198856">
    <property type="component" value="Unassembled WGS sequence"/>
</dbReference>
<gene>
    <name evidence="1" type="ORF">SAMN05216226_107123</name>
</gene>
<dbReference type="CDD" id="cd00090">
    <property type="entry name" value="HTH_ARSR"/>
    <property type="match status" value="1"/>
</dbReference>
<dbReference type="RefSeq" id="WP_092702053.1">
    <property type="nucleotide sequence ID" value="NZ_FNFC01000007.1"/>
</dbReference>
<accession>A0A1G8VS32</accession>
<dbReference type="Gene3D" id="1.10.10.10">
    <property type="entry name" value="Winged helix-like DNA-binding domain superfamily/Winged helix DNA-binding domain"/>
    <property type="match status" value="1"/>
</dbReference>
<dbReference type="InterPro" id="IPR036388">
    <property type="entry name" value="WH-like_DNA-bd_sf"/>
</dbReference>
<name>A0A1G8VS32_9EURY</name>
<dbReference type="SUPFAM" id="SSF46785">
    <property type="entry name" value="Winged helix' DNA-binding domain"/>
    <property type="match status" value="1"/>
</dbReference>
<dbReference type="InterPro" id="IPR036390">
    <property type="entry name" value="WH_DNA-bd_sf"/>
</dbReference>
<sequence>MGRSPLEDTAQPDLEPVLEGLYDEDCRTILTNLTEPMTANEIAETTDIPLSTTYRKLDVLTAAGLVAEGVEMRADGQHVSQYALSFDSVSIELSEEGEFVVELDEDPQSADERLATLWSAVREET</sequence>
<evidence type="ECO:0000313" key="1">
    <source>
        <dbReference type="EMBL" id="SDJ68789.1"/>
    </source>
</evidence>
<dbReference type="InterPro" id="IPR011991">
    <property type="entry name" value="ArsR-like_HTH"/>
</dbReference>
<dbReference type="AlphaFoldDB" id="A0A1G8VS32"/>
<evidence type="ECO:0000313" key="2">
    <source>
        <dbReference type="Proteomes" id="UP000198856"/>
    </source>
</evidence>
<dbReference type="Pfam" id="PF12840">
    <property type="entry name" value="HTH_20"/>
    <property type="match status" value="1"/>
</dbReference>
<organism evidence="1 2">
    <name type="scientific">Halovenus aranensis</name>
    <dbReference type="NCBI Taxonomy" id="890420"/>
    <lineage>
        <taxon>Archaea</taxon>
        <taxon>Methanobacteriati</taxon>
        <taxon>Methanobacteriota</taxon>
        <taxon>Stenosarchaea group</taxon>
        <taxon>Halobacteria</taxon>
        <taxon>Halobacteriales</taxon>
        <taxon>Haloarculaceae</taxon>
        <taxon>Halovenus</taxon>
    </lineage>
</organism>
<dbReference type="STRING" id="890420.SAMN05216226_107123"/>